<dbReference type="Pfam" id="PF17809">
    <property type="entry name" value="UPA_2"/>
    <property type="match status" value="1"/>
</dbReference>
<feature type="repeat" description="ANK" evidence="7">
    <location>
        <begin position="399"/>
        <end position="431"/>
    </location>
</feature>
<feature type="repeat" description="ANK" evidence="7">
    <location>
        <begin position="465"/>
        <end position="497"/>
    </location>
</feature>
<dbReference type="Gene3D" id="2.60.220.30">
    <property type="match status" value="2"/>
</dbReference>
<feature type="domain" description="ZU5" evidence="9">
    <location>
        <begin position="874"/>
        <end position="1029"/>
    </location>
</feature>
<feature type="repeat" description="ANK" evidence="7">
    <location>
        <begin position="432"/>
        <end position="464"/>
    </location>
</feature>
<feature type="repeat" description="ANK" evidence="7">
    <location>
        <begin position="498"/>
        <end position="530"/>
    </location>
</feature>
<dbReference type="SMART" id="SM00248">
    <property type="entry name" value="ANK"/>
    <property type="match status" value="21"/>
</dbReference>
<dbReference type="SMART" id="SM00218">
    <property type="entry name" value="ZU5"/>
    <property type="match status" value="1"/>
</dbReference>
<feature type="repeat" description="ANK" evidence="7">
    <location>
        <begin position="366"/>
        <end position="398"/>
    </location>
</feature>
<dbReference type="FunFam" id="1.25.40.20:FF:000827">
    <property type="entry name" value="Ankyrin 1"/>
    <property type="match status" value="1"/>
</dbReference>
<evidence type="ECO:0000256" key="8">
    <source>
        <dbReference type="SAM" id="MobiDB-lite"/>
    </source>
</evidence>
<evidence type="ECO:0000256" key="1">
    <source>
        <dbReference type="ARBA" id="ARBA00004370"/>
    </source>
</evidence>
<dbReference type="InterPro" id="IPR002110">
    <property type="entry name" value="Ankyrin_rpt"/>
</dbReference>
<feature type="repeat" description="ANK" evidence="7">
    <location>
        <begin position="597"/>
        <end position="623"/>
    </location>
</feature>
<feature type="region of interest" description="Disordered" evidence="8">
    <location>
        <begin position="1717"/>
        <end position="1742"/>
    </location>
</feature>
<dbReference type="Pfam" id="PF13637">
    <property type="entry name" value="Ank_4"/>
    <property type="match status" value="3"/>
</dbReference>
<dbReference type="Gene3D" id="1.25.40.20">
    <property type="entry name" value="Ankyrin repeat-containing domain"/>
    <property type="match status" value="6"/>
</dbReference>
<feature type="compositionally biased region" description="Basic and acidic residues" evidence="8">
    <location>
        <begin position="1414"/>
        <end position="1428"/>
    </location>
</feature>
<dbReference type="PROSITE" id="PS50088">
    <property type="entry name" value="ANK_REPEAT"/>
    <property type="match status" value="20"/>
</dbReference>
<dbReference type="PRINTS" id="PR01415">
    <property type="entry name" value="ANKYRIN"/>
</dbReference>
<dbReference type="FunFam" id="1.25.40.20:FF:000001">
    <property type="entry name" value="Ankyrin-2 isoform 2"/>
    <property type="match status" value="1"/>
</dbReference>
<evidence type="ECO:0000256" key="3">
    <source>
        <dbReference type="ARBA" id="ARBA00022490"/>
    </source>
</evidence>
<dbReference type="FunFam" id="1.25.40.20:FF:000003">
    <property type="entry name" value="Ankyrin, isoform B"/>
    <property type="match status" value="1"/>
</dbReference>
<feature type="repeat" description="ANK" evidence="7">
    <location>
        <begin position="106"/>
        <end position="130"/>
    </location>
</feature>
<feature type="repeat" description="ANK" evidence="7">
    <location>
        <begin position="333"/>
        <end position="365"/>
    </location>
</feature>
<reference evidence="10 11" key="1">
    <citation type="submission" date="2019-08" db="EMBL/GenBank/DDBJ databases">
        <title>A chromosome-level genome assembly, high-density linkage maps, and genome scans reveal the genomic architecture of hybrid incompatibilities underlying speciation via character displacement in darters (Percidae: Etheostominae).</title>
        <authorList>
            <person name="Moran R.L."/>
            <person name="Catchen J.M."/>
            <person name="Fuller R.C."/>
        </authorList>
    </citation>
    <scope>NUCLEOTIDE SEQUENCE [LARGE SCALE GENOMIC DNA]</scope>
    <source>
        <strain evidence="10">EspeVRDwgs_2016</strain>
        <tissue evidence="10">Muscle</tissue>
    </source>
</reference>
<dbReference type="Pfam" id="PF12796">
    <property type="entry name" value="Ank_2"/>
    <property type="match status" value="5"/>
</dbReference>
<keyword evidence="11" id="KW-1185">Reference proteome</keyword>
<gene>
    <name evidence="10" type="ORF">FQN60_017679</name>
</gene>
<dbReference type="PANTHER" id="PTHR24123">
    <property type="entry name" value="ANKYRIN REPEAT-CONTAINING"/>
    <property type="match status" value="1"/>
</dbReference>
<feature type="compositionally biased region" description="Gly residues" evidence="8">
    <location>
        <begin position="1678"/>
        <end position="1695"/>
    </location>
</feature>
<comment type="caution">
    <text evidence="10">The sequence shown here is derived from an EMBL/GenBank/DDBJ whole genome shotgun (WGS) entry which is preliminary data.</text>
</comment>
<name>A0A5J5DFV8_9PERO</name>
<evidence type="ECO:0000259" key="9">
    <source>
        <dbReference type="PROSITE" id="PS51145"/>
    </source>
</evidence>
<feature type="region of interest" description="Disordered" evidence="8">
    <location>
        <begin position="1607"/>
        <end position="1638"/>
    </location>
</feature>
<feature type="repeat" description="ANK" evidence="7">
    <location>
        <begin position="624"/>
        <end position="656"/>
    </location>
</feature>
<dbReference type="FunFam" id="2.60.220.30:FF:000002">
    <property type="entry name" value="Ankyrin-3 isoform 2"/>
    <property type="match status" value="1"/>
</dbReference>
<organism evidence="10 11">
    <name type="scientific">Etheostoma spectabile</name>
    <name type="common">orangethroat darter</name>
    <dbReference type="NCBI Taxonomy" id="54343"/>
    <lineage>
        <taxon>Eukaryota</taxon>
        <taxon>Metazoa</taxon>
        <taxon>Chordata</taxon>
        <taxon>Craniata</taxon>
        <taxon>Vertebrata</taxon>
        <taxon>Euteleostomi</taxon>
        <taxon>Actinopterygii</taxon>
        <taxon>Neopterygii</taxon>
        <taxon>Teleostei</taxon>
        <taxon>Neoteleostei</taxon>
        <taxon>Acanthomorphata</taxon>
        <taxon>Eupercaria</taxon>
        <taxon>Perciformes</taxon>
        <taxon>Percoidei</taxon>
        <taxon>Percidae</taxon>
        <taxon>Etheostomatinae</taxon>
        <taxon>Etheostoma</taxon>
    </lineage>
</organism>
<dbReference type="EMBL" id="VOFY01000005">
    <property type="protein sequence ID" value="KAA8592224.1"/>
    <property type="molecule type" value="Genomic_DNA"/>
</dbReference>
<feature type="region of interest" description="Disordered" evidence="8">
    <location>
        <begin position="1663"/>
        <end position="1697"/>
    </location>
</feature>
<feature type="region of interest" description="Disordered" evidence="8">
    <location>
        <begin position="820"/>
        <end position="865"/>
    </location>
</feature>
<feature type="domain" description="ZU5" evidence="9">
    <location>
        <begin position="1031"/>
        <end position="1177"/>
    </location>
</feature>
<feature type="repeat" description="ANK" evidence="7">
    <location>
        <begin position="201"/>
        <end position="233"/>
    </location>
</feature>
<feature type="compositionally biased region" description="Low complexity" evidence="8">
    <location>
        <begin position="1663"/>
        <end position="1677"/>
    </location>
</feature>
<feature type="repeat" description="ANK" evidence="7">
    <location>
        <begin position="267"/>
        <end position="299"/>
    </location>
</feature>
<feature type="repeat" description="ANK" evidence="7">
    <location>
        <begin position="300"/>
        <end position="332"/>
    </location>
</feature>
<feature type="repeat" description="ANK" evidence="7">
    <location>
        <begin position="40"/>
        <end position="72"/>
    </location>
</feature>
<dbReference type="PANTHER" id="PTHR24123:SF71">
    <property type="entry name" value="ANKYRIN 1, ERYTHROCYTIC A ISOFORM X1"/>
    <property type="match status" value="1"/>
</dbReference>
<evidence type="ECO:0000313" key="11">
    <source>
        <dbReference type="Proteomes" id="UP000327493"/>
    </source>
</evidence>
<proteinExistence type="predicted"/>
<feature type="repeat" description="ANK" evidence="7">
    <location>
        <begin position="168"/>
        <end position="200"/>
    </location>
</feature>
<feature type="compositionally biased region" description="Gly residues" evidence="8">
    <location>
        <begin position="1729"/>
        <end position="1739"/>
    </location>
</feature>
<dbReference type="Pfam" id="PF00791">
    <property type="entry name" value="ZU5"/>
    <property type="match status" value="1"/>
</dbReference>
<keyword evidence="3" id="KW-0963">Cytoplasm</keyword>
<feature type="compositionally biased region" description="Polar residues" evidence="8">
    <location>
        <begin position="1431"/>
        <end position="1443"/>
    </location>
</feature>
<dbReference type="Gene3D" id="2.60.40.2660">
    <property type="match status" value="1"/>
</dbReference>
<dbReference type="SUPFAM" id="SSF48403">
    <property type="entry name" value="Ankyrin repeat"/>
    <property type="match status" value="2"/>
</dbReference>
<feature type="repeat" description="ANK" evidence="7">
    <location>
        <begin position="690"/>
        <end position="722"/>
    </location>
</feature>
<comment type="subcellular location">
    <subcellularLocation>
        <location evidence="2">Cytoplasm</location>
    </subcellularLocation>
    <subcellularLocation>
        <location evidence="1">Membrane</location>
    </subcellularLocation>
</comment>
<dbReference type="Pfam" id="PF00023">
    <property type="entry name" value="Ank"/>
    <property type="match status" value="3"/>
</dbReference>
<dbReference type="FunFam" id="2.60.40.2660:FF:000002">
    <property type="entry name" value="Ankyrin-1 isoform B"/>
    <property type="match status" value="1"/>
</dbReference>
<keyword evidence="4" id="KW-0677">Repeat</keyword>
<feature type="region of interest" description="Disordered" evidence="8">
    <location>
        <begin position="1404"/>
        <end position="1443"/>
    </location>
</feature>
<feature type="repeat" description="ANK" evidence="7">
    <location>
        <begin position="234"/>
        <end position="266"/>
    </location>
</feature>
<dbReference type="FunFam" id="2.60.220.30:FF:000001">
    <property type="entry name" value="Ankyrin-3 isoform 2"/>
    <property type="match status" value="1"/>
</dbReference>
<dbReference type="GO" id="GO:0016020">
    <property type="term" value="C:membrane"/>
    <property type="evidence" value="ECO:0007669"/>
    <property type="project" value="UniProtKB-SubCell"/>
</dbReference>
<dbReference type="InterPro" id="IPR051165">
    <property type="entry name" value="Multifunctional_ANK_Repeat"/>
</dbReference>
<evidence type="ECO:0000313" key="10">
    <source>
        <dbReference type="EMBL" id="KAA8592224.1"/>
    </source>
</evidence>
<dbReference type="Proteomes" id="UP000327493">
    <property type="component" value="Chromosome 5"/>
</dbReference>
<evidence type="ECO:0000256" key="2">
    <source>
        <dbReference type="ARBA" id="ARBA00004496"/>
    </source>
</evidence>
<dbReference type="PROSITE" id="PS50297">
    <property type="entry name" value="ANK_REP_REGION"/>
    <property type="match status" value="20"/>
</dbReference>
<feature type="repeat" description="ANK" evidence="7">
    <location>
        <begin position="657"/>
        <end position="689"/>
    </location>
</feature>
<dbReference type="InterPro" id="IPR036770">
    <property type="entry name" value="Ankyrin_rpt-contain_sf"/>
</dbReference>
<feature type="compositionally biased region" description="Polar residues" evidence="8">
    <location>
        <begin position="851"/>
        <end position="865"/>
    </location>
</feature>
<dbReference type="GO" id="GO:0005737">
    <property type="term" value="C:cytoplasm"/>
    <property type="evidence" value="ECO:0007669"/>
    <property type="project" value="UniProtKB-SubCell"/>
</dbReference>
<dbReference type="PROSITE" id="PS51145">
    <property type="entry name" value="ZU5"/>
    <property type="match status" value="2"/>
</dbReference>
<keyword evidence="5 7" id="KW-0040">ANK repeat</keyword>
<feature type="repeat" description="ANK" evidence="7">
    <location>
        <begin position="564"/>
        <end position="596"/>
    </location>
</feature>
<accession>A0A5J5DFV8</accession>
<evidence type="ECO:0000256" key="4">
    <source>
        <dbReference type="ARBA" id="ARBA00022737"/>
    </source>
</evidence>
<dbReference type="InterPro" id="IPR000906">
    <property type="entry name" value="ZU5_dom"/>
</dbReference>
<evidence type="ECO:0000256" key="7">
    <source>
        <dbReference type="PROSITE-ProRule" id="PRU00023"/>
    </source>
</evidence>
<protein>
    <recommendedName>
        <fullName evidence="9">ZU5 domain-containing protein</fullName>
    </recommendedName>
</protein>
<evidence type="ECO:0000256" key="6">
    <source>
        <dbReference type="ARBA" id="ARBA00023136"/>
    </source>
</evidence>
<feature type="repeat" description="ANK" evidence="7">
    <location>
        <begin position="531"/>
        <end position="563"/>
    </location>
</feature>
<dbReference type="InterPro" id="IPR040745">
    <property type="entry name" value="Ankyrin_UPA"/>
</dbReference>
<keyword evidence="6" id="KW-0472">Membrane</keyword>
<sequence>MLRLQADAGNSFLRAARSGNLDKALDHIKNGININTANQNGLNGLHLASKEGHVKMVLELLHNGIVLETTTKKGNTALHIAALAGQEQVVAELVNYGANVNAQSQDGFTPLAVALQQGHENVVALLINYGTKGKVRLPALHIAARNDDTRTAAVLLQNDPNPDVLSKTGFTPLHIAAHYENLNVAQLLLNRGANVNFTPKNGITPLHIAARRGNVIMVRLLLDRGAQIDAKTKDELTPLHCAARNGHVRIIEILLDHGAPIQAKTKNGLSPIHMAAQGDHMDCVKQLLQYNAEIDDITLDHLTPLHVAAHCGHHRMAKVLLDKAAKPNSRALNGFTPLHIACKKNHMRVMDLLLKHSASIEAVTESGLTPLHVASFMGHLNVVKILLQKGASPSASNVKVETPLHMASRAGHYEVAEFLLENASPVDAKAKDDQTPLHCAARMGHKEIVKLLLEHKANPNSTTTAGHTPLHIASREGHVQTVRILLDMEAQQTKMTKKGFTALHVASKYGKVDVAELLLERGANPNAAGKNGLTSLHVAVHHNNLDVVNLLVSKGGSPHSAARNGYTALHIASKQNQVEVAKSLLQYGASANAESLQGVTPLHLASQEGRPDMVSLLISKQANSGLTPLHLVAQEGHVGIADILVKQGASVYAATRMGYTPLHVACHYGNIKMVKFLLQQQANVNSKTRVGYTPLHQAAQQGHTDIVTLLLKHGAQPNETTTNGTSALAIAKRLGYISVIDVLKLVTEETVSMTTTEKHRMSFPETVDEILDVSEDEGEELLGTEGARYMKMDDMKDHDDDFLSPKKSLEYERGLGTADYSPAIPRIPRVSPETQHTPLPLPKEYDDDSLIPSSPATETSDNVSPVASPIHTGFLVSFMVDARGGSMRGSRHNGLRVIIPPRTCAAPTRITCRLVKPQKLTSPPPLVEGEGLASRIISLGPAGMQFLGPVIVEIPHFAALGRGDRELVVLRSENGSIWKEHRNRYGDEVLETILNGMDEELESQEELGKKRIRRIISTDFPLYFAVVSRVQQESDLIGPEGGSLTSNLVPLVQATFPETAVTKRVRLGLQAQPVPDELVAKLLGNQANFSPVVTVEPRRRKFHRPIGLRIPLPPSWRDSPRDSGEGDTTSLRLLCSVIGGTAPAQWEDITGTTKLMYAKDCASFTTNVSARFWLADCPRTAEAVSFANLLYRELSAVPYMAKFVVFAKMNELREGRLRCYCMTDDKMDKTLEQHENFTEVARSRDIEVMEGMPLHLECSGNLVPVRKATQQPRCFSFQAFRDNRLPVSVKVRDSSKEHTGFLSFLRKSTKYEDSQHVLCNLNITMPPCIKIVGSEDRRRTLTPLALRERYSALNEPAMASLSAMERTELKMAVIAEQLGLSWAVESLYAALKSIDRMDIVNMLEGQPPQPARQGSRDFSRRRNNERDNLSPGMTNVQTMSQSDRLGEEAVIPVRLPAGGSQQSSISHCWVQTKMPSSWAGAPIPSRGPGAVGVRWGGRRGAWCQCASLCLAPGYGLAQDELLSPASMQYSLPSPLGAEPYWQEVSSLDCAPIATTEEDTLMEMSDVQVWPSGNSPSLVPVEDSSLECSNADDSEGLLGLPYGSLGRPASQASVPSGGGGVLSGSIELPEDDSEMGVDSLSTATPASLGGTIAGINLNGLNNGQGSEASSEVSAVTSTTGGGGAGGGGGGQGGTGSEEGLSLVAGQQRVYARLSESPGLSCVADRNGDRSGSGGNGGSGGSFLSYLQEQSGPGWIPVTDPTQAWVGSQPKPRQAMDTMISSVCNVIDGDQSHVSQEALLQPVRDMGHSEILRGHFRGTQPFEKGLGFPHRVPELRAWDDVRLKGQIRPTHVISTCSLFWHNTTTSNCRTKSDLKLFVLLAFLVISCQNVLHIASGSVRSVLTYIHVQLDRELGEVDGVADEEENVTTRVVRRRVIFKGDEVEDLPGDHVSEEQFTDEHGNIVTKKIVRKVVRRGKGSGEEGVQELSLEGSLQDANELEVDAEQFMSYAILGRDSSKPDTVDVKKGAQIVKCASLRRVKQ</sequence>
<feature type="repeat" description="ANK" evidence="7">
    <location>
        <begin position="73"/>
        <end position="105"/>
    </location>
</feature>
<evidence type="ECO:0000256" key="5">
    <source>
        <dbReference type="ARBA" id="ARBA00023043"/>
    </source>
</evidence>